<proteinExistence type="predicted"/>
<organism evidence="1">
    <name type="scientific">Arundo donax</name>
    <name type="common">Giant reed</name>
    <name type="synonym">Donax arundinaceus</name>
    <dbReference type="NCBI Taxonomy" id="35708"/>
    <lineage>
        <taxon>Eukaryota</taxon>
        <taxon>Viridiplantae</taxon>
        <taxon>Streptophyta</taxon>
        <taxon>Embryophyta</taxon>
        <taxon>Tracheophyta</taxon>
        <taxon>Spermatophyta</taxon>
        <taxon>Magnoliopsida</taxon>
        <taxon>Liliopsida</taxon>
        <taxon>Poales</taxon>
        <taxon>Poaceae</taxon>
        <taxon>PACMAD clade</taxon>
        <taxon>Arundinoideae</taxon>
        <taxon>Arundineae</taxon>
        <taxon>Arundo</taxon>
    </lineage>
</organism>
<reference evidence="1" key="1">
    <citation type="submission" date="2014-09" db="EMBL/GenBank/DDBJ databases">
        <authorList>
            <person name="Magalhaes I.L.F."/>
            <person name="Oliveira U."/>
            <person name="Santos F.R."/>
            <person name="Vidigal T.H.D.A."/>
            <person name="Brescovit A.D."/>
            <person name="Santos A.J."/>
        </authorList>
    </citation>
    <scope>NUCLEOTIDE SEQUENCE</scope>
    <source>
        <tissue evidence="1">Shoot tissue taken approximately 20 cm above the soil surface</tissue>
    </source>
</reference>
<name>A0A0A9APC9_ARUDO</name>
<sequence length="28" mass="3183">MDLTNGTSKTCRREQPSALGFKYPSHAW</sequence>
<accession>A0A0A9APC9</accession>
<evidence type="ECO:0000313" key="1">
    <source>
        <dbReference type="EMBL" id="JAD51718.1"/>
    </source>
</evidence>
<dbReference type="AlphaFoldDB" id="A0A0A9APC9"/>
<protein>
    <submittedName>
        <fullName evidence="1">Uncharacterized protein</fullName>
    </submittedName>
</protein>
<dbReference type="EMBL" id="GBRH01246177">
    <property type="protein sequence ID" value="JAD51718.1"/>
    <property type="molecule type" value="Transcribed_RNA"/>
</dbReference>
<reference evidence="1" key="2">
    <citation type="journal article" date="2015" name="Data Brief">
        <title>Shoot transcriptome of the giant reed, Arundo donax.</title>
        <authorList>
            <person name="Barrero R.A."/>
            <person name="Guerrero F.D."/>
            <person name="Moolhuijzen P."/>
            <person name="Goolsby J.A."/>
            <person name="Tidwell J."/>
            <person name="Bellgard S.E."/>
            <person name="Bellgard M.I."/>
        </authorList>
    </citation>
    <scope>NUCLEOTIDE SEQUENCE</scope>
    <source>
        <tissue evidence="1">Shoot tissue taken approximately 20 cm above the soil surface</tissue>
    </source>
</reference>